<dbReference type="STRING" id="1090615.SAMN04515671_0831"/>
<evidence type="ECO:0000313" key="11">
    <source>
        <dbReference type="EMBL" id="SDO40368.1"/>
    </source>
</evidence>
<evidence type="ECO:0000256" key="7">
    <source>
        <dbReference type="PROSITE-ProRule" id="PRU10141"/>
    </source>
</evidence>
<feature type="region of interest" description="Disordered" evidence="8">
    <location>
        <begin position="407"/>
        <end position="432"/>
    </location>
</feature>
<evidence type="ECO:0000256" key="8">
    <source>
        <dbReference type="SAM" id="MobiDB-lite"/>
    </source>
</evidence>
<dbReference type="InterPro" id="IPR017441">
    <property type="entry name" value="Protein_kinase_ATP_BS"/>
</dbReference>
<evidence type="ECO:0000256" key="3">
    <source>
        <dbReference type="ARBA" id="ARBA00022679"/>
    </source>
</evidence>
<evidence type="ECO:0000256" key="5">
    <source>
        <dbReference type="ARBA" id="ARBA00022777"/>
    </source>
</evidence>
<protein>
    <recommendedName>
        <fullName evidence="1">non-specific serine/threonine protein kinase</fullName>
        <ecNumber evidence="1">2.7.11.1</ecNumber>
    </recommendedName>
</protein>
<dbReference type="InterPro" id="IPR008271">
    <property type="entry name" value="Ser/Thr_kinase_AS"/>
</dbReference>
<accession>A0A1H0J995</accession>
<dbReference type="Proteomes" id="UP000198741">
    <property type="component" value="Chromosome I"/>
</dbReference>
<keyword evidence="9" id="KW-1133">Transmembrane helix</keyword>
<dbReference type="GO" id="GO:0004674">
    <property type="term" value="F:protein serine/threonine kinase activity"/>
    <property type="evidence" value="ECO:0007669"/>
    <property type="project" value="UniProtKB-KW"/>
</dbReference>
<keyword evidence="9" id="KW-0472">Membrane</keyword>
<keyword evidence="12" id="KW-1185">Reference proteome</keyword>
<feature type="binding site" evidence="7">
    <location>
        <position position="42"/>
    </location>
    <ligand>
        <name>ATP</name>
        <dbReference type="ChEBI" id="CHEBI:30616"/>
    </ligand>
</feature>
<dbReference type="PROSITE" id="PS00108">
    <property type="entry name" value="PROTEIN_KINASE_ST"/>
    <property type="match status" value="1"/>
</dbReference>
<evidence type="ECO:0000256" key="4">
    <source>
        <dbReference type="ARBA" id="ARBA00022741"/>
    </source>
</evidence>
<feature type="region of interest" description="Disordered" evidence="8">
    <location>
        <begin position="275"/>
        <end position="353"/>
    </location>
</feature>
<dbReference type="Pfam" id="PF00069">
    <property type="entry name" value="Pkinase"/>
    <property type="match status" value="1"/>
</dbReference>
<keyword evidence="4 7" id="KW-0547">Nucleotide-binding</keyword>
<dbReference type="RefSeq" id="WP_090474713.1">
    <property type="nucleotide sequence ID" value="NZ_LT629710.1"/>
</dbReference>
<dbReference type="EC" id="2.7.11.1" evidence="1"/>
<keyword evidence="5 11" id="KW-0418">Kinase</keyword>
<keyword evidence="6 7" id="KW-0067">ATP-binding</keyword>
<dbReference type="EMBL" id="LT629710">
    <property type="protein sequence ID" value="SDO40368.1"/>
    <property type="molecule type" value="Genomic_DNA"/>
</dbReference>
<sequence>MSVDLTGQRLGHYLVQEVIGRGGMSVVYRAVDERLERAVALKVMSENLSTDPEFRARFIEEARAASAIDHVNVVPLYDFGEVDGALFIAMRLVDGTDLARELARGQMPVRRALALLGQVGAALDVLHERGLVHLDVKPANVLITRNESVGQEHVYLADFGLTRRGVTGHQTASGDFLGSPTYASPEHLRGQEVGPWSDEYSLTCVLFTALAGRAPYVGDVRTVITGHLSGVVPSLSALAGLPPAIDRVIARGLAADPALRYGTCADLLSAARRAIGSHPDDERTRGTAEATNRPADRPAEQRSGPGLSAEPTGWRPQPNPTWTQIHAAGARPPGPGTPPPPPPPGVRPPVGRGQFLASQFSPEITGRRPSSHRIEPVSPKKRWPWYLGGGVLVVAAVVVVVLTNGASGVTDQPTVSPGGLPSTSAGSGAVTPRSTATLLQPSVIPTGLTTVSGLPNPLTGAG</sequence>
<dbReference type="OrthoDB" id="5174795at2"/>
<dbReference type="PROSITE" id="PS50011">
    <property type="entry name" value="PROTEIN_KINASE_DOM"/>
    <property type="match status" value="1"/>
</dbReference>
<dbReference type="CDD" id="cd14014">
    <property type="entry name" value="STKc_PknB_like"/>
    <property type="match status" value="1"/>
</dbReference>
<evidence type="ECO:0000313" key="12">
    <source>
        <dbReference type="Proteomes" id="UP000198741"/>
    </source>
</evidence>
<dbReference type="AlphaFoldDB" id="A0A1H0J995"/>
<gene>
    <name evidence="11" type="ORF">SAMN04515671_0831</name>
</gene>
<dbReference type="InterPro" id="IPR011009">
    <property type="entry name" value="Kinase-like_dom_sf"/>
</dbReference>
<evidence type="ECO:0000259" key="10">
    <source>
        <dbReference type="PROSITE" id="PS50011"/>
    </source>
</evidence>
<dbReference type="PROSITE" id="PS00107">
    <property type="entry name" value="PROTEIN_KINASE_ATP"/>
    <property type="match status" value="1"/>
</dbReference>
<name>A0A1H0J995_9ACTN</name>
<evidence type="ECO:0000256" key="6">
    <source>
        <dbReference type="ARBA" id="ARBA00022840"/>
    </source>
</evidence>
<feature type="transmembrane region" description="Helical" evidence="9">
    <location>
        <begin position="383"/>
        <end position="402"/>
    </location>
</feature>
<dbReference type="Gene3D" id="3.30.200.20">
    <property type="entry name" value="Phosphorylase Kinase, domain 1"/>
    <property type="match status" value="1"/>
</dbReference>
<feature type="domain" description="Protein kinase" evidence="10">
    <location>
        <begin position="13"/>
        <end position="281"/>
    </location>
</feature>
<dbReference type="PANTHER" id="PTHR43289:SF6">
    <property type="entry name" value="SERINE_THREONINE-PROTEIN KINASE NEKL-3"/>
    <property type="match status" value="1"/>
</dbReference>
<keyword evidence="9" id="KW-0812">Transmembrane</keyword>
<feature type="compositionally biased region" description="Pro residues" evidence="8">
    <location>
        <begin position="332"/>
        <end position="347"/>
    </location>
</feature>
<organism evidence="11 12">
    <name type="scientific">Nakamurella panacisegetis</name>
    <dbReference type="NCBI Taxonomy" id="1090615"/>
    <lineage>
        <taxon>Bacteria</taxon>
        <taxon>Bacillati</taxon>
        <taxon>Actinomycetota</taxon>
        <taxon>Actinomycetes</taxon>
        <taxon>Nakamurellales</taxon>
        <taxon>Nakamurellaceae</taxon>
        <taxon>Nakamurella</taxon>
    </lineage>
</organism>
<evidence type="ECO:0000256" key="9">
    <source>
        <dbReference type="SAM" id="Phobius"/>
    </source>
</evidence>
<dbReference type="PANTHER" id="PTHR43289">
    <property type="entry name" value="MITOGEN-ACTIVATED PROTEIN KINASE KINASE KINASE 20-RELATED"/>
    <property type="match status" value="1"/>
</dbReference>
<keyword evidence="2 11" id="KW-0723">Serine/threonine-protein kinase</keyword>
<dbReference type="Gene3D" id="1.10.510.10">
    <property type="entry name" value="Transferase(Phosphotransferase) domain 1"/>
    <property type="match status" value="1"/>
</dbReference>
<evidence type="ECO:0000256" key="1">
    <source>
        <dbReference type="ARBA" id="ARBA00012513"/>
    </source>
</evidence>
<dbReference type="GO" id="GO:0005524">
    <property type="term" value="F:ATP binding"/>
    <property type="evidence" value="ECO:0007669"/>
    <property type="project" value="UniProtKB-UniRule"/>
</dbReference>
<reference evidence="11 12" key="1">
    <citation type="submission" date="2016-10" db="EMBL/GenBank/DDBJ databases">
        <authorList>
            <person name="de Groot N.N."/>
        </authorList>
    </citation>
    <scope>NUCLEOTIDE SEQUENCE [LARGE SCALE GENOMIC DNA]</scope>
    <source>
        <strain evidence="12">P4-7,KCTC 19426,CECT 7604</strain>
    </source>
</reference>
<dbReference type="SMART" id="SM00220">
    <property type="entry name" value="S_TKc"/>
    <property type="match status" value="1"/>
</dbReference>
<keyword evidence="3" id="KW-0808">Transferase</keyword>
<evidence type="ECO:0000256" key="2">
    <source>
        <dbReference type="ARBA" id="ARBA00022527"/>
    </source>
</evidence>
<dbReference type="SUPFAM" id="SSF56112">
    <property type="entry name" value="Protein kinase-like (PK-like)"/>
    <property type="match status" value="1"/>
</dbReference>
<proteinExistence type="predicted"/>
<dbReference type="InterPro" id="IPR000719">
    <property type="entry name" value="Prot_kinase_dom"/>
</dbReference>